<organism evidence="1 2">
    <name type="scientific">Jeotgalibacillus marinus</name>
    <dbReference type="NCBI Taxonomy" id="86667"/>
    <lineage>
        <taxon>Bacteria</taxon>
        <taxon>Bacillati</taxon>
        <taxon>Bacillota</taxon>
        <taxon>Bacilli</taxon>
        <taxon>Bacillales</taxon>
        <taxon>Caryophanaceae</taxon>
        <taxon>Jeotgalibacillus</taxon>
    </lineage>
</organism>
<accession>A0ABV3PZT7</accession>
<reference evidence="1 2" key="1">
    <citation type="journal article" date="1979" name="Int. J. Syst. Evol. Microbiol.">
        <title>Bacillus globisporus subsp. marinus subsp. nov.</title>
        <authorList>
            <person name="Liu H."/>
        </authorList>
    </citation>
    <scope>NUCLEOTIDE SEQUENCE [LARGE SCALE GENOMIC DNA]</scope>
    <source>
        <strain evidence="1 2">DSM 1297</strain>
    </source>
</reference>
<gene>
    <name evidence="1" type="ORF">AB1471_01875</name>
</gene>
<dbReference type="Pfam" id="PF13797">
    <property type="entry name" value="Post_transc_reg"/>
    <property type="match status" value="1"/>
</dbReference>
<keyword evidence="2" id="KW-1185">Reference proteome</keyword>
<protein>
    <submittedName>
        <fullName evidence="1">Post-transcriptional regulator</fullName>
    </submittedName>
</protein>
<dbReference type="InterPro" id="IPR025716">
    <property type="entry name" value="Post-transcriptional_regulator"/>
</dbReference>
<name>A0ABV3PZT7_9BACL</name>
<sequence>MNKNTSLQEIINNLGPALKSKEQELHLYGYDTVTIEGLWDYLVHKKWINSEGEFRLHVVVNDILSIKPGDFMNYTTRIEYKAAPLNLKLNEEELKLLLHGK</sequence>
<dbReference type="EMBL" id="JBFMIA010000001">
    <property type="protein sequence ID" value="MEW9500544.1"/>
    <property type="molecule type" value="Genomic_DNA"/>
</dbReference>
<dbReference type="RefSeq" id="WP_367777842.1">
    <property type="nucleotide sequence ID" value="NZ_JBFMIA010000001.1"/>
</dbReference>
<evidence type="ECO:0000313" key="1">
    <source>
        <dbReference type="EMBL" id="MEW9500544.1"/>
    </source>
</evidence>
<proteinExistence type="predicted"/>
<evidence type="ECO:0000313" key="2">
    <source>
        <dbReference type="Proteomes" id="UP001556040"/>
    </source>
</evidence>
<comment type="caution">
    <text evidence="1">The sequence shown here is derived from an EMBL/GenBank/DDBJ whole genome shotgun (WGS) entry which is preliminary data.</text>
</comment>
<dbReference type="Proteomes" id="UP001556040">
    <property type="component" value="Unassembled WGS sequence"/>
</dbReference>